<comment type="caution">
    <text evidence="1">The sequence shown here is derived from an EMBL/GenBank/DDBJ whole genome shotgun (WGS) entry which is preliminary data.</text>
</comment>
<dbReference type="GeneID" id="83184190"/>
<evidence type="ECO:0008006" key="3">
    <source>
        <dbReference type="Google" id="ProtNLM"/>
    </source>
</evidence>
<dbReference type="SUPFAM" id="SSF51905">
    <property type="entry name" value="FAD/NAD(P)-binding domain"/>
    <property type="match status" value="1"/>
</dbReference>
<dbReference type="RefSeq" id="XP_058303788.1">
    <property type="nucleotide sequence ID" value="XM_058456889.1"/>
</dbReference>
<dbReference type="GO" id="GO:0050151">
    <property type="term" value="F:oleate hydratase activity"/>
    <property type="evidence" value="ECO:0007669"/>
    <property type="project" value="InterPro"/>
</dbReference>
<reference evidence="1" key="2">
    <citation type="journal article" date="2023" name="IMA Fungus">
        <title>Comparative genomic study of the Penicillium genus elucidates a diverse pangenome and 15 lateral gene transfer events.</title>
        <authorList>
            <person name="Petersen C."/>
            <person name="Sorensen T."/>
            <person name="Nielsen M.R."/>
            <person name="Sondergaard T.E."/>
            <person name="Sorensen J.L."/>
            <person name="Fitzpatrick D.A."/>
            <person name="Frisvad J.C."/>
            <person name="Nielsen K.L."/>
        </authorList>
    </citation>
    <scope>NUCLEOTIDE SEQUENCE</scope>
    <source>
        <strain evidence="1">IBT 15544</strain>
    </source>
</reference>
<dbReference type="PANTHER" id="PTHR37417:SF2">
    <property type="entry name" value="67 KDA MYOSIN-CROSS-REACTIVE ANTIGEN FAMILY PROTEIN (AFU_ORTHOLOGUE AFUA_5G09970)"/>
    <property type="match status" value="1"/>
</dbReference>
<dbReference type="Pfam" id="PF06100">
    <property type="entry name" value="MCRA"/>
    <property type="match status" value="1"/>
</dbReference>
<dbReference type="Gene3D" id="3.50.50.60">
    <property type="entry name" value="FAD/NAD(P)-binding domain"/>
    <property type="match status" value="3"/>
</dbReference>
<dbReference type="AlphaFoldDB" id="A0A9W9J6A4"/>
<accession>A0A9W9J6A4</accession>
<name>A0A9W9J6A4_9EURO</name>
<dbReference type="OrthoDB" id="545169at2759"/>
<proteinExistence type="predicted"/>
<protein>
    <recommendedName>
        <fullName evidence="3">Oleate hydratase</fullName>
    </recommendedName>
</protein>
<dbReference type="GO" id="GO:0071949">
    <property type="term" value="F:FAD binding"/>
    <property type="evidence" value="ECO:0007669"/>
    <property type="project" value="InterPro"/>
</dbReference>
<dbReference type="Proteomes" id="UP001150904">
    <property type="component" value="Unassembled WGS sequence"/>
</dbReference>
<gene>
    <name evidence="1" type="ORF">N7498_009833</name>
</gene>
<evidence type="ECO:0000313" key="2">
    <source>
        <dbReference type="Proteomes" id="UP001150904"/>
    </source>
</evidence>
<dbReference type="InterPro" id="IPR036188">
    <property type="entry name" value="FAD/NAD-bd_sf"/>
</dbReference>
<dbReference type="GO" id="GO:0006631">
    <property type="term" value="P:fatty acid metabolic process"/>
    <property type="evidence" value="ECO:0007669"/>
    <property type="project" value="InterPro"/>
</dbReference>
<organism evidence="1 2">
    <name type="scientific">Penicillium cinerascens</name>
    <dbReference type="NCBI Taxonomy" id="70096"/>
    <lineage>
        <taxon>Eukaryota</taxon>
        <taxon>Fungi</taxon>
        <taxon>Dikarya</taxon>
        <taxon>Ascomycota</taxon>
        <taxon>Pezizomycotina</taxon>
        <taxon>Eurotiomycetes</taxon>
        <taxon>Eurotiomycetidae</taxon>
        <taxon>Eurotiales</taxon>
        <taxon>Aspergillaceae</taxon>
        <taxon>Penicillium</taxon>
    </lineage>
</organism>
<dbReference type="EMBL" id="JAPQKR010000016">
    <property type="protein sequence ID" value="KAJ5190848.1"/>
    <property type="molecule type" value="Genomic_DNA"/>
</dbReference>
<reference evidence="1" key="1">
    <citation type="submission" date="2022-12" db="EMBL/GenBank/DDBJ databases">
        <authorList>
            <person name="Petersen C."/>
        </authorList>
    </citation>
    <scope>NUCLEOTIDE SEQUENCE</scope>
    <source>
        <strain evidence="1">IBT 15544</strain>
    </source>
</reference>
<sequence>MKESLRYDQRPSGTTEAWILGSGTASLAAAVYLIKHAKLHPSNVHILDDHVSLEQSIHREGSSSTGYDQFAGCIPVPVGPGLQELLSMIPSATSEGRSFLDDIHEKAQNRLALNSKQGTCFVTQRDGCFKHMPTKRLNLGLKNKLSLIRLLIKKESNLQGKQIREFFNDKFFGSSFWETWSIQFGFQPWHSAMEFTRSIRQYLSDFKSLSILTCLDITGYYQYESIHLPIYFFLQGQGVDYQFGTKVTDIETSVTQNQRAITCISVSQGGMEMKHTLGPDDIVIATLGSTVSGSAIGSNNLPPAWRSVQPSDHLDENWSLWLEVGNKYPDLGNPYTFCTRKSESMLESFTITTENIEFFDYLNAFSQCKSQAGAIILMKTSSWGLNLCTPAQPVFSHQPSNVRVLWGFGRFPDTKGDYVKQPMLYCSGAQLMAEILYHLELPDGMATEVLQHSITIPRTMPRMSSILLTRDLNDRPRIIPRTISNLGLVGPFVEIPERTCVETSYSVDAARIAVSHLMGLQWAGEIPGPSISRLWTTLLWR</sequence>
<keyword evidence="2" id="KW-1185">Reference proteome</keyword>
<dbReference type="InterPro" id="IPR010354">
    <property type="entry name" value="Oleate_hydratase"/>
</dbReference>
<dbReference type="PANTHER" id="PTHR37417">
    <property type="entry name" value="67 KDA MYOSIN-CROSS-REACTIVE ANTIGEN FAMILY PROTEIN (AFU_ORTHOLOGUE AFUA_5G09970)"/>
    <property type="match status" value="1"/>
</dbReference>
<evidence type="ECO:0000313" key="1">
    <source>
        <dbReference type="EMBL" id="KAJ5190848.1"/>
    </source>
</evidence>